<gene>
    <name evidence="11" type="ORF">G4223_03035</name>
</gene>
<evidence type="ECO:0000256" key="5">
    <source>
        <dbReference type="ARBA" id="ARBA00022692"/>
    </source>
</evidence>
<keyword evidence="6" id="KW-0283">Flagellar rotation</keyword>
<comment type="caution">
    <text evidence="11">The sequence shown here is derived from an EMBL/GenBank/DDBJ whole genome shotgun (WGS) entry which is preliminary data.</text>
</comment>
<reference evidence="11 12" key="1">
    <citation type="submission" date="2020-02" db="EMBL/GenBank/DDBJ databases">
        <authorList>
            <person name="Dziuba M."/>
            <person name="Kuznetsov B."/>
            <person name="Mardanov A."/>
            <person name="Ravin N."/>
            <person name="Grouzdev D."/>
        </authorList>
    </citation>
    <scope>NUCLEOTIDE SEQUENCE [LARGE SCALE GENOMIC DNA]</scope>
    <source>
        <strain evidence="11 12">SpK</strain>
    </source>
</reference>
<evidence type="ECO:0000256" key="2">
    <source>
        <dbReference type="ARBA" id="ARBA00008038"/>
    </source>
</evidence>
<organism evidence="11 12">
    <name type="scientific">Magnetospirillum aberrantis SpK</name>
    <dbReference type="NCBI Taxonomy" id="908842"/>
    <lineage>
        <taxon>Bacteria</taxon>
        <taxon>Pseudomonadati</taxon>
        <taxon>Pseudomonadota</taxon>
        <taxon>Alphaproteobacteria</taxon>
        <taxon>Rhodospirillales</taxon>
        <taxon>Rhodospirillaceae</taxon>
        <taxon>Magnetospirillum</taxon>
    </lineage>
</organism>
<dbReference type="Pfam" id="PF01618">
    <property type="entry name" value="MotA_ExbB"/>
    <property type="match status" value="1"/>
</dbReference>
<keyword evidence="4" id="KW-1003">Cell membrane</keyword>
<evidence type="ECO:0000256" key="6">
    <source>
        <dbReference type="ARBA" id="ARBA00022779"/>
    </source>
</evidence>
<feature type="transmembrane region" description="Helical" evidence="9">
    <location>
        <begin position="30"/>
        <end position="51"/>
    </location>
</feature>
<evidence type="ECO:0000256" key="9">
    <source>
        <dbReference type="SAM" id="Phobius"/>
    </source>
</evidence>
<accession>A0A7C9US59</accession>
<dbReference type="InterPro" id="IPR002898">
    <property type="entry name" value="MotA_ExbB_proton_chnl"/>
</dbReference>
<evidence type="ECO:0000313" key="12">
    <source>
        <dbReference type="Proteomes" id="UP000480684"/>
    </source>
</evidence>
<dbReference type="Proteomes" id="UP000480684">
    <property type="component" value="Unassembled WGS sequence"/>
</dbReference>
<dbReference type="InterPro" id="IPR000540">
    <property type="entry name" value="Flag_MotA_CS"/>
</dbReference>
<feature type="domain" description="MotA/TolQ/ExbB proton channel" evidence="10">
    <location>
        <begin position="109"/>
        <end position="218"/>
    </location>
</feature>
<feature type="transmembrane region" description="Helical" evidence="9">
    <location>
        <begin position="160"/>
        <end position="178"/>
    </location>
</feature>
<keyword evidence="11" id="KW-0282">Flagellum</keyword>
<comment type="similarity">
    <text evidence="2">Belongs to the MotA family.</text>
</comment>
<evidence type="ECO:0000256" key="1">
    <source>
        <dbReference type="ARBA" id="ARBA00004651"/>
    </source>
</evidence>
<name>A0A7C9US59_9PROT</name>
<proteinExistence type="inferred from homology"/>
<feature type="transmembrane region" description="Helical" evidence="9">
    <location>
        <begin position="184"/>
        <end position="206"/>
    </location>
</feature>
<dbReference type="RefSeq" id="WP_163674830.1">
    <property type="nucleotide sequence ID" value="NZ_JAAIYP010000011.1"/>
</dbReference>
<evidence type="ECO:0000256" key="4">
    <source>
        <dbReference type="ARBA" id="ARBA00022475"/>
    </source>
</evidence>
<dbReference type="GO" id="GO:0005886">
    <property type="term" value="C:plasma membrane"/>
    <property type="evidence" value="ECO:0007669"/>
    <property type="project" value="UniProtKB-SubCell"/>
</dbReference>
<evidence type="ECO:0000259" key="10">
    <source>
        <dbReference type="Pfam" id="PF01618"/>
    </source>
</evidence>
<keyword evidence="11" id="KW-0969">Cilium</keyword>
<dbReference type="PROSITE" id="PS01307">
    <property type="entry name" value="MOTA"/>
    <property type="match status" value="1"/>
</dbReference>
<dbReference type="GO" id="GO:0006935">
    <property type="term" value="P:chemotaxis"/>
    <property type="evidence" value="ECO:0007669"/>
    <property type="project" value="InterPro"/>
</dbReference>
<feature type="transmembrane region" description="Helical" evidence="9">
    <location>
        <begin position="7"/>
        <end position="24"/>
    </location>
</feature>
<comment type="subcellular location">
    <subcellularLocation>
        <location evidence="1">Cell membrane</location>
        <topology evidence="1">Multi-pass membrane protein</topology>
    </subcellularLocation>
</comment>
<evidence type="ECO:0000256" key="8">
    <source>
        <dbReference type="ARBA" id="ARBA00023136"/>
    </source>
</evidence>
<dbReference type="EMBL" id="JAAIYP010000011">
    <property type="protein sequence ID" value="NFV79088.1"/>
    <property type="molecule type" value="Genomic_DNA"/>
</dbReference>
<dbReference type="InterPro" id="IPR047055">
    <property type="entry name" value="MotA-like"/>
</dbReference>
<evidence type="ECO:0000256" key="7">
    <source>
        <dbReference type="ARBA" id="ARBA00022989"/>
    </source>
</evidence>
<dbReference type="AlphaFoldDB" id="A0A7C9US59"/>
<keyword evidence="7 9" id="KW-1133">Transmembrane helix</keyword>
<dbReference type="GO" id="GO:0071978">
    <property type="term" value="P:bacterial-type flagellum-dependent swarming motility"/>
    <property type="evidence" value="ECO:0007669"/>
    <property type="project" value="InterPro"/>
</dbReference>
<sequence length="267" mass="29376">MSITTIIGFVAGIALFLGSIYLATDNYLVFLDLASFVMVIGGTFASTFISYEPRYVYQAMRLMASIFFAPRIQRGVLQGEVARCIRWGYVIQKNGLPGLEADCGKIKRQDPFLGFGVDLVIAGYAGNEVRQVMTNLVETTFHRNCVPADILRNMAGTAPAFGMIGTLVGLIIMLGKMGSDPASLGPGMAVALITTLYGVLLPRLMLMPAAAKIQQRQEIIRFRNMLVAEGLALLAERRNPRYIQDAMNSYLDPAIHFDIDRQMKHKG</sequence>
<keyword evidence="12" id="KW-1185">Reference proteome</keyword>
<evidence type="ECO:0000313" key="11">
    <source>
        <dbReference type="EMBL" id="NFV79088.1"/>
    </source>
</evidence>
<keyword evidence="8 9" id="KW-0472">Membrane</keyword>
<dbReference type="PANTHER" id="PTHR30433">
    <property type="entry name" value="CHEMOTAXIS PROTEIN MOTA"/>
    <property type="match status" value="1"/>
</dbReference>
<evidence type="ECO:0000256" key="3">
    <source>
        <dbReference type="ARBA" id="ARBA00022448"/>
    </source>
</evidence>
<keyword evidence="3" id="KW-0813">Transport</keyword>
<keyword evidence="5 9" id="KW-0812">Transmembrane</keyword>
<protein>
    <submittedName>
        <fullName evidence="11">Flagellar motor protein MotA</fullName>
    </submittedName>
</protein>
<keyword evidence="11" id="KW-0966">Cell projection</keyword>
<dbReference type="PANTHER" id="PTHR30433:SF2">
    <property type="entry name" value="MOTILITY PROTEIN A"/>
    <property type="match status" value="1"/>
</dbReference>